<comment type="caution">
    <text evidence="2">The sequence shown here is derived from an EMBL/GenBank/DDBJ whole genome shotgun (WGS) entry which is preliminary data.</text>
</comment>
<protein>
    <submittedName>
        <fullName evidence="2">Uncharacterized protein</fullName>
    </submittedName>
</protein>
<gene>
    <name evidence="2" type="ORF">AYL99_09745</name>
</gene>
<dbReference type="RefSeq" id="XP_018689933.1">
    <property type="nucleotide sequence ID" value="XM_018841252.1"/>
</dbReference>
<dbReference type="OrthoDB" id="10312672at2759"/>
<feature type="compositionally biased region" description="Low complexity" evidence="1">
    <location>
        <begin position="12"/>
        <end position="22"/>
    </location>
</feature>
<reference evidence="2 3" key="1">
    <citation type="submission" date="2016-04" db="EMBL/GenBank/DDBJ databases">
        <title>Draft genome of Fonsecaea erecta CBS 125763.</title>
        <authorList>
            <person name="Weiss V.A."/>
            <person name="Vicente V.A."/>
            <person name="Raittz R.T."/>
            <person name="Moreno L.F."/>
            <person name="De Souza E.M."/>
            <person name="Pedrosa F.O."/>
            <person name="Steffens M.B."/>
            <person name="Faoro H."/>
            <person name="Tadra-Sfeir M.Z."/>
            <person name="Najafzadeh M.J."/>
            <person name="Felipe M.S."/>
            <person name="Teixeira M."/>
            <person name="Sun J."/>
            <person name="Xi L."/>
            <person name="Gomes R."/>
            <person name="De Azevedo C.M."/>
            <person name="Salgado C.G."/>
            <person name="Da Silva M.B."/>
            <person name="Nascimento M.F."/>
            <person name="Queiroz-Telles F."/>
            <person name="Attili D.S."/>
            <person name="Gorbushina A."/>
        </authorList>
    </citation>
    <scope>NUCLEOTIDE SEQUENCE [LARGE SCALE GENOMIC DNA]</scope>
    <source>
        <strain evidence="2 3">CBS 125763</strain>
    </source>
</reference>
<name>A0A178ZAS7_9EURO</name>
<dbReference type="GeneID" id="30013913"/>
<feature type="compositionally biased region" description="Gly residues" evidence="1">
    <location>
        <begin position="128"/>
        <end position="138"/>
    </location>
</feature>
<dbReference type="Proteomes" id="UP000078343">
    <property type="component" value="Unassembled WGS sequence"/>
</dbReference>
<feature type="compositionally biased region" description="Polar residues" evidence="1">
    <location>
        <begin position="23"/>
        <end position="36"/>
    </location>
</feature>
<dbReference type="EMBL" id="LVYI01000009">
    <property type="protein sequence ID" value="OAP56566.1"/>
    <property type="molecule type" value="Genomic_DNA"/>
</dbReference>
<keyword evidence="3" id="KW-1185">Reference proteome</keyword>
<evidence type="ECO:0000313" key="3">
    <source>
        <dbReference type="Proteomes" id="UP000078343"/>
    </source>
</evidence>
<accession>A0A178ZAS7</accession>
<feature type="region of interest" description="Disordered" evidence="1">
    <location>
        <begin position="1"/>
        <end position="170"/>
    </location>
</feature>
<feature type="compositionally biased region" description="Pro residues" evidence="1">
    <location>
        <begin position="78"/>
        <end position="99"/>
    </location>
</feature>
<feature type="compositionally biased region" description="Gly residues" evidence="1">
    <location>
        <begin position="1"/>
        <end position="11"/>
    </location>
</feature>
<dbReference type="AlphaFoldDB" id="A0A178ZAS7"/>
<feature type="compositionally biased region" description="Low complexity" evidence="1">
    <location>
        <begin position="148"/>
        <end position="166"/>
    </location>
</feature>
<evidence type="ECO:0000256" key="1">
    <source>
        <dbReference type="SAM" id="MobiDB-lite"/>
    </source>
</evidence>
<organism evidence="2 3">
    <name type="scientific">Fonsecaea erecta</name>
    <dbReference type="NCBI Taxonomy" id="1367422"/>
    <lineage>
        <taxon>Eukaryota</taxon>
        <taxon>Fungi</taxon>
        <taxon>Dikarya</taxon>
        <taxon>Ascomycota</taxon>
        <taxon>Pezizomycotina</taxon>
        <taxon>Eurotiomycetes</taxon>
        <taxon>Chaetothyriomycetidae</taxon>
        <taxon>Chaetothyriales</taxon>
        <taxon>Herpotrichiellaceae</taxon>
        <taxon>Fonsecaea</taxon>
    </lineage>
</organism>
<evidence type="ECO:0000313" key="2">
    <source>
        <dbReference type="EMBL" id="OAP56566.1"/>
    </source>
</evidence>
<feature type="compositionally biased region" description="Low complexity" evidence="1">
    <location>
        <begin position="37"/>
        <end position="62"/>
    </location>
</feature>
<sequence>MSGGGNYGGYYYGAPYGQQNPYSNLQYPTSSTRTNVPGQTPSQGSSSGSPYQPGHPSSQPGPSSGGQQGYLSPGYQSPYPPPGYQSPYPPPGHQSPSPYPGHQSPSPYPGHQSPSPYPGYLSPHSASGGSGSHSGGSGYRSPAQYGGSVSPVPSNYSVNSDSNPNNIGAEWEDVSPLNHYPPINSGGSQPFCAPTTLSVLLHMTIQDLQIELQRSSINIQFGTRGLTWPQIRQIGSIFQGFGYHSFWPDYAFGDATEQQLHQAYAASGTYQDVQNIILANRNIREFGVIATTTTGMSHAIVGFVSGGQIRFQDYSVSNGANVTREYANAQARFISIFWFI</sequence>
<proteinExistence type="predicted"/>